<dbReference type="InterPro" id="IPR000878">
    <property type="entry name" value="4pyrrol_Mease"/>
</dbReference>
<proteinExistence type="inferred from homology"/>
<name>A0A2H6KAK4_9APIC</name>
<dbReference type="SUPFAM" id="SSF53790">
    <property type="entry name" value="Tetrapyrrole methylase"/>
    <property type="match status" value="1"/>
</dbReference>
<evidence type="ECO:0000256" key="7">
    <source>
        <dbReference type="ARBA" id="ARBA00022691"/>
    </source>
</evidence>
<dbReference type="GO" id="GO:0032259">
    <property type="term" value="P:methylation"/>
    <property type="evidence" value="ECO:0007669"/>
    <property type="project" value="UniProtKB-KW"/>
</dbReference>
<dbReference type="EMBL" id="BDSA01000002">
    <property type="protein sequence ID" value="GBE60016.1"/>
    <property type="molecule type" value="Genomic_DNA"/>
</dbReference>
<dbReference type="GeneID" id="39873786"/>
<dbReference type="CDD" id="cd11647">
    <property type="entry name" value="DHP5_DphB"/>
    <property type="match status" value="1"/>
</dbReference>
<keyword evidence="6" id="KW-0808">Transferase</keyword>
<dbReference type="PANTHER" id="PTHR10882:SF0">
    <property type="entry name" value="DIPHTHINE METHYL ESTER SYNTHASE"/>
    <property type="match status" value="1"/>
</dbReference>
<evidence type="ECO:0000256" key="3">
    <source>
        <dbReference type="ARBA" id="ARBA00006729"/>
    </source>
</evidence>
<evidence type="ECO:0000313" key="11">
    <source>
        <dbReference type="EMBL" id="GBE60016.1"/>
    </source>
</evidence>
<evidence type="ECO:0000256" key="1">
    <source>
        <dbReference type="ARBA" id="ARBA00004006"/>
    </source>
</evidence>
<reference evidence="11 12" key="1">
    <citation type="journal article" date="2017" name="BMC Genomics">
        <title>Whole-genome assembly of Babesia ovata and comparative genomics between closely related pathogens.</title>
        <authorList>
            <person name="Yamagishi J."/>
            <person name="Asada M."/>
            <person name="Hakimi H."/>
            <person name="Tanaka T.Q."/>
            <person name="Sugimoto C."/>
            <person name="Kawazu S."/>
        </authorList>
    </citation>
    <scope>NUCLEOTIDE SEQUENCE [LARGE SCALE GENOMIC DNA]</scope>
    <source>
        <strain evidence="11 12">Miyake</strain>
    </source>
</reference>
<dbReference type="GO" id="GO:0017183">
    <property type="term" value="P:protein histidyl modification to diphthamide"/>
    <property type="evidence" value="ECO:0007669"/>
    <property type="project" value="UniProtKB-UniPathway"/>
</dbReference>
<comment type="caution">
    <text evidence="11">The sequence shown here is derived from an EMBL/GenBank/DDBJ whole genome shotgun (WGS) entry which is preliminary data.</text>
</comment>
<comment type="function">
    <text evidence="1">S-adenosyl-L-methionine-dependent methyltransferase that catalyzes four methylations of the modified target histidine residue in translation elongation factor 2 (EF-2), to form an intermediate called diphthine methyl ester. The four successive methylation reactions represent the second step of diphthamide biosynthesis.</text>
</comment>
<organism evidence="11 12">
    <name type="scientific">Babesia ovata</name>
    <dbReference type="NCBI Taxonomy" id="189622"/>
    <lineage>
        <taxon>Eukaryota</taxon>
        <taxon>Sar</taxon>
        <taxon>Alveolata</taxon>
        <taxon>Apicomplexa</taxon>
        <taxon>Aconoidasida</taxon>
        <taxon>Piroplasmida</taxon>
        <taxon>Babesiidae</taxon>
        <taxon>Babesia</taxon>
    </lineage>
</organism>
<evidence type="ECO:0000256" key="4">
    <source>
        <dbReference type="ARBA" id="ARBA00011927"/>
    </source>
</evidence>
<feature type="binding site" evidence="9">
    <location>
        <position position="165"/>
    </location>
    <ligand>
        <name>S-adenosyl-L-methionine</name>
        <dbReference type="ChEBI" id="CHEBI:59789"/>
    </ligand>
</feature>
<sequence length="241" mass="26608">MTLTLVGLGLGAIKDITLRGLEAVKAADLVYLEIYTSALIDSTKEQLESFFGKPVIEADRISVEDQAEKIIQHAQDRHVVLLVAGDPLSATTHSDLCIRAENAGVQVEVIHNASIINAVGRTGLQLYRFGEIVSIPMFEKNWTPDSFYDKIAHNRRANLHTLCLLDIKVKERSVENLMANRMIFEPPRYMTVNMAIEQILLVDEIRREIGATTLAFGVARLGSKTAQIVAGTNFTDSTQAS</sequence>
<accession>A0A2H6KAK4</accession>
<dbReference type="RefSeq" id="XP_028866259.1">
    <property type="nucleotide sequence ID" value="XM_029010426.1"/>
</dbReference>
<evidence type="ECO:0000256" key="9">
    <source>
        <dbReference type="PIRSR" id="PIRSR036432-1"/>
    </source>
</evidence>
<keyword evidence="5" id="KW-0489">Methyltransferase</keyword>
<dbReference type="OrthoDB" id="2516at2759"/>
<feature type="binding site" evidence="9">
    <location>
        <position position="86"/>
    </location>
    <ligand>
        <name>S-adenosyl-L-methionine</name>
        <dbReference type="ChEBI" id="CHEBI:59789"/>
    </ligand>
</feature>
<dbReference type="Gene3D" id="3.30.950.10">
    <property type="entry name" value="Methyltransferase, Cobalt-precorrin-4 Transmethylase, Domain 2"/>
    <property type="match status" value="1"/>
</dbReference>
<protein>
    <recommendedName>
        <fullName evidence="4">diphthine methyl ester synthase</fullName>
        <ecNumber evidence="4">2.1.1.314</ecNumber>
    </recommendedName>
</protein>
<dbReference type="PIRSF" id="PIRSF036432">
    <property type="entry name" value="Diphthine_synth"/>
    <property type="match status" value="1"/>
</dbReference>
<feature type="domain" description="Tetrapyrrole methylase" evidence="10">
    <location>
        <begin position="2"/>
        <end position="180"/>
    </location>
</feature>
<keyword evidence="7 9" id="KW-0949">S-adenosyl-L-methionine</keyword>
<feature type="binding site" evidence="9">
    <location>
        <position position="221"/>
    </location>
    <ligand>
        <name>S-adenosyl-L-methionine</name>
        <dbReference type="ChEBI" id="CHEBI:59789"/>
    </ligand>
</feature>
<evidence type="ECO:0000256" key="8">
    <source>
        <dbReference type="ARBA" id="ARBA00048752"/>
    </source>
</evidence>
<dbReference type="EC" id="2.1.1.314" evidence="4"/>
<feature type="binding site" evidence="9">
    <location>
        <position position="10"/>
    </location>
    <ligand>
        <name>S-adenosyl-L-methionine</name>
        <dbReference type="ChEBI" id="CHEBI:59789"/>
    </ligand>
</feature>
<comment type="catalytic activity">
    <reaction evidence="8">
        <text>2-[(3S)-amino-3-carboxypropyl]-L-histidyl-[translation elongation factor 2] + 4 S-adenosyl-L-methionine = diphthine methyl ester-[translation elongation factor 2] + 4 S-adenosyl-L-homocysteine + 3 H(+)</text>
        <dbReference type="Rhea" id="RHEA:42652"/>
        <dbReference type="Rhea" id="RHEA-COMP:9749"/>
        <dbReference type="Rhea" id="RHEA-COMP:10173"/>
        <dbReference type="ChEBI" id="CHEBI:15378"/>
        <dbReference type="ChEBI" id="CHEBI:57856"/>
        <dbReference type="ChEBI" id="CHEBI:59789"/>
        <dbReference type="ChEBI" id="CHEBI:73995"/>
        <dbReference type="ChEBI" id="CHEBI:79005"/>
        <dbReference type="EC" id="2.1.1.314"/>
    </reaction>
</comment>
<comment type="pathway">
    <text evidence="2">Protein modification; peptidyl-diphthamide biosynthesis.</text>
</comment>
<evidence type="ECO:0000259" key="10">
    <source>
        <dbReference type="Pfam" id="PF00590"/>
    </source>
</evidence>
<keyword evidence="12" id="KW-1185">Reference proteome</keyword>
<evidence type="ECO:0000256" key="5">
    <source>
        <dbReference type="ARBA" id="ARBA00022603"/>
    </source>
</evidence>
<dbReference type="InterPro" id="IPR035996">
    <property type="entry name" value="4pyrrol_Methylase_sf"/>
</dbReference>
<feature type="binding site" evidence="9">
    <location>
        <begin position="114"/>
        <end position="115"/>
    </location>
    <ligand>
        <name>S-adenosyl-L-methionine</name>
        <dbReference type="ChEBI" id="CHEBI:59789"/>
    </ligand>
</feature>
<dbReference type="Gene3D" id="3.40.1010.10">
    <property type="entry name" value="Cobalt-precorrin-4 Transmethylase, Domain 1"/>
    <property type="match status" value="1"/>
</dbReference>
<dbReference type="VEuPathDB" id="PiroplasmaDB:BOVATA_015090"/>
<dbReference type="NCBIfam" id="TIGR00522">
    <property type="entry name" value="dph5"/>
    <property type="match status" value="1"/>
</dbReference>
<evidence type="ECO:0000313" key="12">
    <source>
        <dbReference type="Proteomes" id="UP000236319"/>
    </source>
</evidence>
<gene>
    <name evidence="11" type="ORF">BOVATA_015090</name>
</gene>
<dbReference type="UniPathway" id="UPA00559"/>
<dbReference type="AlphaFoldDB" id="A0A2H6KAK4"/>
<comment type="similarity">
    <text evidence="3">Belongs to the diphthine synthase family.</text>
</comment>
<dbReference type="Pfam" id="PF00590">
    <property type="entry name" value="TP_methylase"/>
    <property type="match status" value="1"/>
</dbReference>
<dbReference type="Proteomes" id="UP000236319">
    <property type="component" value="Unassembled WGS sequence"/>
</dbReference>
<dbReference type="PANTHER" id="PTHR10882">
    <property type="entry name" value="DIPHTHINE SYNTHASE"/>
    <property type="match status" value="1"/>
</dbReference>
<dbReference type="GO" id="GO:0141133">
    <property type="term" value="F:diphthine methyl ester synthase activity"/>
    <property type="evidence" value="ECO:0007669"/>
    <property type="project" value="UniProtKB-EC"/>
</dbReference>
<dbReference type="InterPro" id="IPR004551">
    <property type="entry name" value="Dphthn_synthase"/>
</dbReference>
<dbReference type="InterPro" id="IPR014777">
    <property type="entry name" value="4pyrrole_Mease_sub1"/>
</dbReference>
<evidence type="ECO:0000256" key="2">
    <source>
        <dbReference type="ARBA" id="ARBA00005156"/>
    </source>
</evidence>
<evidence type="ECO:0000256" key="6">
    <source>
        <dbReference type="ARBA" id="ARBA00022679"/>
    </source>
</evidence>
<dbReference type="InterPro" id="IPR014776">
    <property type="entry name" value="4pyrrole_Mease_sub2"/>
</dbReference>